<organism evidence="1 2">
    <name type="scientific">Rubroshorea leprosula</name>
    <dbReference type="NCBI Taxonomy" id="152421"/>
    <lineage>
        <taxon>Eukaryota</taxon>
        <taxon>Viridiplantae</taxon>
        <taxon>Streptophyta</taxon>
        <taxon>Embryophyta</taxon>
        <taxon>Tracheophyta</taxon>
        <taxon>Spermatophyta</taxon>
        <taxon>Magnoliopsida</taxon>
        <taxon>eudicotyledons</taxon>
        <taxon>Gunneridae</taxon>
        <taxon>Pentapetalae</taxon>
        <taxon>rosids</taxon>
        <taxon>malvids</taxon>
        <taxon>Malvales</taxon>
        <taxon>Dipterocarpaceae</taxon>
        <taxon>Rubroshorea</taxon>
    </lineage>
</organism>
<evidence type="ECO:0000313" key="2">
    <source>
        <dbReference type="Proteomes" id="UP001054252"/>
    </source>
</evidence>
<comment type="caution">
    <text evidence="1">The sequence shown here is derived from an EMBL/GenBank/DDBJ whole genome shotgun (WGS) entry which is preliminary data.</text>
</comment>
<evidence type="ECO:0000313" key="1">
    <source>
        <dbReference type="EMBL" id="GKU99416.1"/>
    </source>
</evidence>
<accession>A0AAV5IC00</accession>
<dbReference type="Proteomes" id="UP001054252">
    <property type="component" value="Unassembled WGS sequence"/>
</dbReference>
<keyword evidence="2" id="KW-1185">Reference proteome</keyword>
<name>A0AAV5IC00_9ROSI</name>
<gene>
    <name evidence="1" type="ORF">SLEP1_g12271</name>
</gene>
<dbReference type="EMBL" id="BPVZ01000014">
    <property type="protein sequence ID" value="GKU99416.1"/>
    <property type="molecule type" value="Genomic_DNA"/>
</dbReference>
<reference evidence="1 2" key="1">
    <citation type="journal article" date="2021" name="Commun. Biol.">
        <title>The genome of Shorea leprosula (Dipterocarpaceae) highlights the ecological relevance of drought in aseasonal tropical rainforests.</title>
        <authorList>
            <person name="Ng K.K.S."/>
            <person name="Kobayashi M.J."/>
            <person name="Fawcett J.A."/>
            <person name="Hatakeyama M."/>
            <person name="Paape T."/>
            <person name="Ng C.H."/>
            <person name="Ang C.C."/>
            <person name="Tnah L.H."/>
            <person name="Lee C.T."/>
            <person name="Nishiyama T."/>
            <person name="Sese J."/>
            <person name="O'Brien M.J."/>
            <person name="Copetti D."/>
            <person name="Mohd Noor M.I."/>
            <person name="Ong R.C."/>
            <person name="Putra M."/>
            <person name="Sireger I.Z."/>
            <person name="Indrioko S."/>
            <person name="Kosugi Y."/>
            <person name="Izuno A."/>
            <person name="Isagi Y."/>
            <person name="Lee S.L."/>
            <person name="Shimizu K.K."/>
        </authorList>
    </citation>
    <scope>NUCLEOTIDE SEQUENCE [LARGE SCALE GENOMIC DNA]</scope>
    <source>
        <strain evidence="1">214</strain>
    </source>
</reference>
<sequence>MGRLPGRWIKNLLLGKKSSKSNFSKGKEKLYVAKKEEGLVSSQVTVSDFSLAPQSISAPIPATVTRNGVNFEKDISADL</sequence>
<dbReference type="AlphaFoldDB" id="A0AAV5IC00"/>
<protein>
    <submittedName>
        <fullName evidence="1">Uncharacterized protein</fullName>
    </submittedName>
</protein>
<proteinExistence type="predicted"/>